<feature type="domain" description="2EXR" evidence="1">
    <location>
        <begin position="5"/>
        <end position="69"/>
    </location>
</feature>
<dbReference type="InterPro" id="IPR038883">
    <property type="entry name" value="AN11006-like"/>
</dbReference>
<dbReference type="EMBL" id="MU001632">
    <property type="protein sequence ID" value="KAF2486330.1"/>
    <property type="molecule type" value="Genomic_DNA"/>
</dbReference>
<evidence type="ECO:0000313" key="2">
    <source>
        <dbReference type="EMBL" id="KAF2486330.1"/>
    </source>
</evidence>
<dbReference type="Proteomes" id="UP000799767">
    <property type="component" value="Unassembled WGS sequence"/>
</dbReference>
<accession>A0A6A6Q1R0</accession>
<dbReference type="PANTHER" id="PTHR42085:SF1">
    <property type="entry name" value="F-BOX DOMAIN-CONTAINING PROTEIN"/>
    <property type="match status" value="1"/>
</dbReference>
<dbReference type="PANTHER" id="PTHR42085">
    <property type="entry name" value="F-BOX DOMAIN-CONTAINING PROTEIN"/>
    <property type="match status" value="1"/>
</dbReference>
<dbReference type="Pfam" id="PF20150">
    <property type="entry name" value="2EXR"/>
    <property type="match status" value="1"/>
</dbReference>
<organism evidence="2 3">
    <name type="scientific">Neohortaea acidophila</name>
    <dbReference type="NCBI Taxonomy" id="245834"/>
    <lineage>
        <taxon>Eukaryota</taxon>
        <taxon>Fungi</taxon>
        <taxon>Dikarya</taxon>
        <taxon>Ascomycota</taxon>
        <taxon>Pezizomycotina</taxon>
        <taxon>Dothideomycetes</taxon>
        <taxon>Dothideomycetidae</taxon>
        <taxon>Mycosphaerellales</taxon>
        <taxon>Teratosphaeriaceae</taxon>
        <taxon>Neohortaea</taxon>
    </lineage>
</organism>
<keyword evidence="3" id="KW-1185">Reference proteome</keyword>
<evidence type="ECO:0000313" key="3">
    <source>
        <dbReference type="Proteomes" id="UP000799767"/>
    </source>
</evidence>
<proteinExistence type="predicted"/>
<name>A0A6A6Q1R0_9PEZI</name>
<protein>
    <recommendedName>
        <fullName evidence="1">2EXR domain-containing protein</fullName>
    </recommendedName>
</protein>
<reference evidence="2" key="1">
    <citation type="journal article" date="2020" name="Stud. Mycol.">
        <title>101 Dothideomycetes genomes: a test case for predicting lifestyles and emergence of pathogens.</title>
        <authorList>
            <person name="Haridas S."/>
            <person name="Albert R."/>
            <person name="Binder M."/>
            <person name="Bloem J."/>
            <person name="Labutti K."/>
            <person name="Salamov A."/>
            <person name="Andreopoulos B."/>
            <person name="Baker S."/>
            <person name="Barry K."/>
            <person name="Bills G."/>
            <person name="Bluhm B."/>
            <person name="Cannon C."/>
            <person name="Castanera R."/>
            <person name="Culley D."/>
            <person name="Daum C."/>
            <person name="Ezra D."/>
            <person name="Gonzalez J."/>
            <person name="Henrissat B."/>
            <person name="Kuo A."/>
            <person name="Liang C."/>
            <person name="Lipzen A."/>
            <person name="Lutzoni F."/>
            <person name="Magnuson J."/>
            <person name="Mondo S."/>
            <person name="Nolan M."/>
            <person name="Ohm R."/>
            <person name="Pangilinan J."/>
            <person name="Park H.-J."/>
            <person name="Ramirez L."/>
            <person name="Alfaro M."/>
            <person name="Sun H."/>
            <person name="Tritt A."/>
            <person name="Yoshinaga Y."/>
            <person name="Zwiers L.-H."/>
            <person name="Turgeon B."/>
            <person name="Goodwin S."/>
            <person name="Spatafora J."/>
            <person name="Crous P."/>
            <person name="Grigoriev I."/>
        </authorList>
    </citation>
    <scope>NUCLEOTIDE SEQUENCE</scope>
    <source>
        <strain evidence="2">CBS 113389</strain>
    </source>
</reference>
<dbReference type="OrthoDB" id="4790878at2759"/>
<dbReference type="InterPro" id="IPR045518">
    <property type="entry name" value="2EXR"/>
</dbReference>
<evidence type="ECO:0000259" key="1">
    <source>
        <dbReference type="Pfam" id="PF20150"/>
    </source>
</evidence>
<dbReference type="GeneID" id="54479038"/>
<dbReference type="RefSeq" id="XP_033592899.1">
    <property type="nucleotide sequence ID" value="XM_033738036.1"/>
</dbReference>
<dbReference type="AlphaFoldDB" id="A0A6A6Q1R0"/>
<sequence>MSISPFLNLPRELRDQIYTHALHHPTGLHLSFNTTRGPHQPALTNPAPATHPLALTQTSALLRAETSTLPYALNEIHLHTTFSHQIRQIGEPPSAEKSPFTIHQSLTAWLDAIGARNAGAIRRRHTFSSSKRIAELLPPRKQKYT</sequence>
<gene>
    <name evidence="2" type="ORF">BDY17DRAFT_343246</name>
</gene>